<dbReference type="Gene3D" id="3.90.226.10">
    <property type="entry name" value="2-enoyl-CoA Hydratase, Chain A, domain 1"/>
    <property type="match status" value="1"/>
</dbReference>
<accession>A0AAW9SUF9</accession>
<dbReference type="GO" id="GO:0006631">
    <property type="term" value="P:fatty acid metabolic process"/>
    <property type="evidence" value="ECO:0007669"/>
    <property type="project" value="UniProtKB-KW"/>
</dbReference>
<dbReference type="PROSITE" id="PS00166">
    <property type="entry name" value="ENOYL_COA_HYDRATASE"/>
    <property type="match status" value="1"/>
</dbReference>
<keyword evidence="3" id="KW-0276">Fatty acid metabolism</keyword>
<reference evidence="7" key="2">
    <citation type="submission" date="2024-05" db="EMBL/GenBank/DDBJ databases">
        <authorList>
            <person name="Wolfe A."/>
        </authorList>
    </citation>
    <scope>NUCLEOTIDE SEQUENCE</scope>
    <source>
        <strain evidence="7">UMB1064</strain>
    </source>
</reference>
<reference evidence="7" key="1">
    <citation type="submission" date="2023-05" db="EMBL/GenBank/DDBJ databases">
        <authorList>
            <person name="Du J."/>
        </authorList>
    </citation>
    <scope>NUCLEOTIDE SEQUENCE</scope>
    <source>
        <strain evidence="7">UMB1064</strain>
    </source>
</reference>
<dbReference type="SUPFAM" id="SSF52096">
    <property type="entry name" value="ClpP/crotonase"/>
    <property type="match status" value="1"/>
</dbReference>
<evidence type="ECO:0000256" key="4">
    <source>
        <dbReference type="ARBA" id="ARBA00023709"/>
    </source>
</evidence>
<dbReference type="AlphaFoldDB" id="A0AAW9SUF9"/>
<dbReference type="PANTHER" id="PTHR43149:SF1">
    <property type="entry name" value="DELTA(3,5)-DELTA(2,4)-DIENOYL-COA ISOMERASE, MITOCHONDRIAL"/>
    <property type="match status" value="1"/>
</dbReference>
<evidence type="ECO:0000256" key="2">
    <source>
        <dbReference type="ARBA" id="ARBA00005254"/>
    </source>
</evidence>
<name>A0AAW9SUF9_CORAY</name>
<proteinExistence type="inferred from homology"/>
<comment type="function">
    <text evidence="1">Could possibly oxidize fatty acids using specific components.</text>
</comment>
<dbReference type="Proteomes" id="UP001223646">
    <property type="component" value="Unassembled WGS sequence"/>
</dbReference>
<dbReference type="RefSeq" id="WP_049171701.1">
    <property type="nucleotide sequence ID" value="NZ_JALXMX010000005.1"/>
</dbReference>
<dbReference type="InterPro" id="IPR045002">
    <property type="entry name" value="Ech1-like"/>
</dbReference>
<dbReference type="CDD" id="cd06558">
    <property type="entry name" value="crotonase-like"/>
    <property type="match status" value="1"/>
</dbReference>
<evidence type="ECO:0000313" key="8">
    <source>
        <dbReference type="Proteomes" id="UP001223646"/>
    </source>
</evidence>
<dbReference type="InterPro" id="IPR029045">
    <property type="entry name" value="ClpP/crotonase-like_dom_sf"/>
</dbReference>
<evidence type="ECO:0000256" key="6">
    <source>
        <dbReference type="RuleBase" id="RU003707"/>
    </source>
</evidence>
<dbReference type="InterPro" id="IPR001753">
    <property type="entry name" value="Enoyl-CoA_hydra/iso"/>
</dbReference>
<dbReference type="NCBIfam" id="NF005699">
    <property type="entry name" value="PRK07509.1"/>
    <property type="match status" value="1"/>
</dbReference>
<organism evidence="7 8">
    <name type="scientific">Corynebacterium amycolatum</name>
    <dbReference type="NCBI Taxonomy" id="43765"/>
    <lineage>
        <taxon>Bacteria</taxon>
        <taxon>Bacillati</taxon>
        <taxon>Actinomycetota</taxon>
        <taxon>Actinomycetes</taxon>
        <taxon>Mycobacteriales</taxon>
        <taxon>Corynebacteriaceae</taxon>
        <taxon>Corynebacterium</taxon>
    </lineage>
</organism>
<comment type="catalytic activity">
    <reaction evidence="4">
        <text>a (3S)-3-hydroxyacyl-CoA = a (2E)-enoyl-CoA + H2O</text>
        <dbReference type="Rhea" id="RHEA:16105"/>
        <dbReference type="ChEBI" id="CHEBI:15377"/>
        <dbReference type="ChEBI" id="CHEBI:57318"/>
        <dbReference type="ChEBI" id="CHEBI:58856"/>
        <dbReference type="EC" id="4.2.1.17"/>
    </reaction>
</comment>
<dbReference type="InterPro" id="IPR018376">
    <property type="entry name" value="Enoyl-CoA_hyd/isom_CS"/>
</dbReference>
<sequence>MNTSNNVNVAYEHLAVADSEAAKIAVVSLDRGDKLNGLTLEMLTELSAVARKLAADRDLRGVILRGEGKSFCAGLDFASAFKKPSRILRSFVPDIHGTNLFQRACWDWRRLPVPVIAAVHGHCYGGGLQIALGADFRITTSDAKWSILEAKWGLIPDMSGMRTILDEVSADTARWLTMSGEELNGKEATEIGLATWAVDTEDAALELSKEKLAQLATRSPDQLAATKRLFRDVHRSPRSTFRAERTQQLLLLARKNTVIIRNAAMKKVSPKFARRGMWARG</sequence>
<dbReference type="EMBL" id="JASOOY020000027">
    <property type="protein sequence ID" value="MEO3717417.1"/>
    <property type="molecule type" value="Genomic_DNA"/>
</dbReference>
<dbReference type="GO" id="GO:0004300">
    <property type="term" value="F:enoyl-CoA hydratase activity"/>
    <property type="evidence" value="ECO:0007669"/>
    <property type="project" value="UniProtKB-EC"/>
</dbReference>
<evidence type="ECO:0000256" key="3">
    <source>
        <dbReference type="ARBA" id="ARBA00022832"/>
    </source>
</evidence>
<comment type="caution">
    <text evidence="7">The sequence shown here is derived from an EMBL/GenBank/DDBJ whole genome shotgun (WGS) entry which is preliminary data.</text>
</comment>
<evidence type="ECO:0000313" key="7">
    <source>
        <dbReference type="EMBL" id="MEO3717417.1"/>
    </source>
</evidence>
<keyword evidence="3" id="KW-0443">Lipid metabolism</keyword>
<dbReference type="GO" id="GO:0016853">
    <property type="term" value="F:isomerase activity"/>
    <property type="evidence" value="ECO:0007669"/>
    <property type="project" value="InterPro"/>
</dbReference>
<comment type="similarity">
    <text evidence="2 6">Belongs to the enoyl-CoA hydratase/isomerase family.</text>
</comment>
<dbReference type="Pfam" id="PF00378">
    <property type="entry name" value="ECH_1"/>
    <property type="match status" value="1"/>
</dbReference>
<evidence type="ECO:0000256" key="5">
    <source>
        <dbReference type="ARBA" id="ARBA00023717"/>
    </source>
</evidence>
<evidence type="ECO:0000256" key="1">
    <source>
        <dbReference type="ARBA" id="ARBA00002994"/>
    </source>
</evidence>
<protein>
    <submittedName>
        <fullName evidence="7">Crotonase/enoyl-CoA hydratase family protein</fullName>
    </submittedName>
</protein>
<gene>
    <name evidence="7" type="ORF">QP460_007440</name>
</gene>
<comment type="catalytic activity">
    <reaction evidence="5">
        <text>a 4-saturated-(3S)-3-hydroxyacyl-CoA = a (3E)-enoyl-CoA + H2O</text>
        <dbReference type="Rhea" id="RHEA:20724"/>
        <dbReference type="ChEBI" id="CHEBI:15377"/>
        <dbReference type="ChEBI" id="CHEBI:58521"/>
        <dbReference type="ChEBI" id="CHEBI:137480"/>
        <dbReference type="EC" id="4.2.1.17"/>
    </reaction>
</comment>
<dbReference type="PANTHER" id="PTHR43149">
    <property type="entry name" value="ENOYL-COA HYDRATASE"/>
    <property type="match status" value="1"/>
</dbReference>